<reference evidence="1" key="1">
    <citation type="submission" date="2023-04" db="EMBL/GenBank/DDBJ databases">
        <title>Draft Genome sequencing of Naganishia species isolated from polar environments using Oxford Nanopore Technology.</title>
        <authorList>
            <person name="Leo P."/>
            <person name="Venkateswaran K."/>
        </authorList>
    </citation>
    <scope>NUCLEOTIDE SEQUENCE</scope>
    <source>
        <strain evidence="1">MNA-CCFEE 5261</strain>
    </source>
</reference>
<gene>
    <name evidence="1" type="ORF">QFC19_006226</name>
</gene>
<accession>A0ACC2VHX2</accession>
<evidence type="ECO:0000313" key="2">
    <source>
        <dbReference type="Proteomes" id="UP001241377"/>
    </source>
</evidence>
<evidence type="ECO:0000313" key="1">
    <source>
        <dbReference type="EMBL" id="KAJ9098887.1"/>
    </source>
</evidence>
<dbReference type="Proteomes" id="UP001241377">
    <property type="component" value="Unassembled WGS sequence"/>
</dbReference>
<protein>
    <submittedName>
        <fullName evidence="1">Uncharacterized protein</fullName>
    </submittedName>
</protein>
<sequence>MSPPPPSDNITTLSAHLDHLASLEQEAKDLMPFKVDECSFSQGYVRQKVWSCRTCATKYGRGNGVGVCYACSVSCHAEHDLVELFYDPLTEAESMVECIACEDWFHESCLNLQDPQNPIPNPDAVSTVSSNDANESSLLPSSAYAHLICSACILSRPLLRRYAGTAGWMMLVPSDRANDTTAEWAQRWNVIGRKEVVITESNDVAGSIGEKRKDPPVSLESHDAKRLKHDSSDIPTTTVASTKCAAPPQNPIAQHVITALLDTSADDSITPLDPKADVFLLEGAREAICNCPPCAPEVEQLPFPLEEEEEYEPPIEDSPGVSPPLPSAM</sequence>
<proteinExistence type="predicted"/>
<keyword evidence="2" id="KW-1185">Reference proteome</keyword>
<comment type="caution">
    <text evidence="1">The sequence shown here is derived from an EMBL/GenBank/DDBJ whole genome shotgun (WGS) entry which is preliminary data.</text>
</comment>
<dbReference type="EMBL" id="JASBWR010000073">
    <property type="protein sequence ID" value="KAJ9098887.1"/>
    <property type="molecule type" value="Genomic_DNA"/>
</dbReference>
<name>A0ACC2VHX2_9TREE</name>
<organism evidence="1 2">
    <name type="scientific">Naganishia cerealis</name>
    <dbReference type="NCBI Taxonomy" id="610337"/>
    <lineage>
        <taxon>Eukaryota</taxon>
        <taxon>Fungi</taxon>
        <taxon>Dikarya</taxon>
        <taxon>Basidiomycota</taxon>
        <taxon>Agaricomycotina</taxon>
        <taxon>Tremellomycetes</taxon>
        <taxon>Filobasidiales</taxon>
        <taxon>Filobasidiaceae</taxon>
        <taxon>Naganishia</taxon>
    </lineage>
</organism>